<reference evidence="2" key="1">
    <citation type="journal article" date="2017" name="Proc. Natl. Acad. Sci. U.S.A.">
        <title>Simulation of Deepwater Horizon oil plume reveals substrate specialization within a complex community of hydrocarbon-degraders.</title>
        <authorList>
            <person name="Hu P."/>
            <person name="Dubinsky E.A."/>
            <person name="Probst A.J."/>
            <person name="Wang J."/>
            <person name="Sieber C.M.K."/>
            <person name="Tom L.M."/>
            <person name="Gardinali P."/>
            <person name="Banfield J.F."/>
            <person name="Atlas R.M."/>
            <person name="Andersen G.L."/>
        </authorList>
    </citation>
    <scope>NUCLEOTIDE SEQUENCE [LARGE SCALE GENOMIC DNA]</scope>
</reference>
<name>A0A1Y5FBA4_9BACT</name>
<dbReference type="InterPro" id="IPR036736">
    <property type="entry name" value="ACP-like_sf"/>
</dbReference>
<gene>
    <name evidence="1" type="ORF">A9Q84_05335</name>
</gene>
<accession>A0A1Y5FBA4</accession>
<sequence length="80" mass="9313">MSKQEVMDELQELFRDIFDDEDLILSEGTNSNEVEEWDSLNHINLVIAIERKFNIKFALGEIQSLKDVGEMVDMMIAKHL</sequence>
<dbReference type="Gene3D" id="1.10.1200.10">
    <property type="entry name" value="ACP-like"/>
    <property type="match status" value="1"/>
</dbReference>
<organism evidence="1 2">
    <name type="scientific">Halobacteriovorax marinus</name>
    <dbReference type="NCBI Taxonomy" id="97084"/>
    <lineage>
        <taxon>Bacteria</taxon>
        <taxon>Pseudomonadati</taxon>
        <taxon>Bdellovibrionota</taxon>
        <taxon>Bacteriovoracia</taxon>
        <taxon>Bacteriovoracales</taxon>
        <taxon>Halobacteriovoraceae</taxon>
        <taxon>Halobacteriovorax</taxon>
    </lineage>
</organism>
<dbReference type="SUPFAM" id="SSF47336">
    <property type="entry name" value="ACP-like"/>
    <property type="match status" value="1"/>
</dbReference>
<evidence type="ECO:0000313" key="2">
    <source>
        <dbReference type="Proteomes" id="UP000196531"/>
    </source>
</evidence>
<protein>
    <submittedName>
        <fullName evidence="1">Acyl carrier protein</fullName>
    </submittedName>
</protein>
<dbReference type="EMBL" id="MAAO01000004">
    <property type="protein sequence ID" value="OUR98837.1"/>
    <property type="molecule type" value="Genomic_DNA"/>
</dbReference>
<comment type="caution">
    <text evidence="1">The sequence shown here is derived from an EMBL/GenBank/DDBJ whole genome shotgun (WGS) entry which is preliminary data.</text>
</comment>
<proteinExistence type="predicted"/>
<dbReference type="Proteomes" id="UP000196531">
    <property type="component" value="Unassembled WGS sequence"/>
</dbReference>
<dbReference type="AlphaFoldDB" id="A0A1Y5FBA4"/>
<evidence type="ECO:0000313" key="1">
    <source>
        <dbReference type="EMBL" id="OUR98837.1"/>
    </source>
</evidence>